<feature type="region of interest" description="Disordered" evidence="1">
    <location>
        <begin position="1"/>
        <end position="31"/>
    </location>
</feature>
<keyword evidence="4" id="KW-1185">Reference proteome</keyword>
<evidence type="ECO:0000256" key="1">
    <source>
        <dbReference type="SAM" id="MobiDB-lite"/>
    </source>
</evidence>
<evidence type="ECO:0000313" key="4">
    <source>
        <dbReference type="Proteomes" id="UP001141552"/>
    </source>
</evidence>
<dbReference type="PANTHER" id="PTHR40891:SF1">
    <property type="entry name" value="DUF295 DOMAIN-CONTAINING PROTEIN"/>
    <property type="match status" value="1"/>
</dbReference>
<dbReference type="Pfam" id="PF03478">
    <property type="entry name" value="Beta-prop_KIB1-4"/>
    <property type="match status" value="1"/>
</dbReference>
<evidence type="ECO:0000259" key="2">
    <source>
        <dbReference type="Pfam" id="PF03478"/>
    </source>
</evidence>
<evidence type="ECO:0000313" key="3">
    <source>
        <dbReference type="EMBL" id="KAJ4842650.1"/>
    </source>
</evidence>
<gene>
    <name evidence="3" type="ORF">Tsubulata_028023</name>
</gene>
<dbReference type="EMBL" id="JAKUCV010002441">
    <property type="protein sequence ID" value="KAJ4842650.1"/>
    <property type="molecule type" value="Genomic_DNA"/>
</dbReference>
<reference evidence="3" key="2">
    <citation type="journal article" date="2023" name="Plants (Basel)">
        <title>Annotation of the Turnera subulata (Passifloraceae) Draft Genome Reveals the S-Locus Evolved after the Divergence of Turneroideae from Passifloroideae in a Stepwise Manner.</title>
        <authorList>
            <person name="Henning P.M."/>
            <person name="Roalson E.H."/>
            <person name="Mir W."/>
            <person name="McCubbin A.G."/>
            <person name="Shore J.S."/>
        </authorList>
    </citation>
    <scope>NUCLEOTIDE SEQUENCE</scope>
    <source>
        <strain evidence="3">F60SS</strain>
    </source>
</reference>
<proteinExistence type="predicted"/>
<accession>A0A9Q0G3C9</accession>
<comment type="caution">
    <text evidence="3">The sequence shown here is derived from an EMBL/GenBank/DDBJ whole genome shotgun (WGS) entry which is preliminary data.</text>
</comment>
<name>A0A9Q0G3C9_9ROSI</name>
<feature type="domain" description="KIB1-4 beta-propeller" evidence="2">
    <location>
        <begin position="59"/>
        <end position="295"/>
    </location>
</feature>
<dbReference type="PANTHER" id="PTHR40891">
    <property type="entry name" value="DUF295 DOMAIN-CONTAINING PROTEIN"/>
    <property type="match status" value="1"/>
</dbReference>
<dbReference type="AlphaFoldDB" id="A0A9Q0G3C9"/>
<protein>
    <recommendedName>
        <fullName evidence="2">KIB1-4 beta-propeller domain-containing protein</fullName>
    </recommendedName>
</protein>
<dbReference type="OrthoDB" id="1863935at2759"/>
<dbReference type="Proteomes" id="UP001141552">
    <property type="component" value="Unassembled WGS sequence"/>
</dbReference>
<dbReference type="InterPro" id="IPR005174">
    <property type="entry name" value="KIB1-4_b-propeller"/>
</dbReference>
<reference evidence="3" key="1">
    <citation type="submission" date="2022-02" db="EMBL/GenBank/DDBJ databases">
        <authorList>
            <person name="Henning P.M."/>
            <person name="McCubbin A.G."/>
            <person name="Shore J.S."/>
        </authorList>
    </citation>
    <scope>NUCLEOTIDE SEQUENCE</scope>
    <source>
        <strain evidence="3">F60SS</strain>
        <tissue evidence="3">Leaves</tissue>
    </source>
</reference>
<organism evidence="3 4">
    <name type="scientific">Turnera subulata</name>
    <dbReference type="NCBI Taxonomy" id="218843"/>
    <lineage>
        <taxon>Eukaryota</taxon>
        <taxon>Viridiplantae</taxon>
        <taxon>Streptophyta</taxon>
        <taxon>Embryophyta</taxon>
        <taxon>Tracheophyta</taxon>
        <taxon>Spermatophyta</taxon>
        <taxon>Magnoliopsida</taxon>
        <taxon>eudicotyledons</taxon>
        <taxon>Gunneridae</taxon>
        <taxon>Pentapetalae</taxon>
        <taxon>rosids</taxon>
        <taxon>fabids</taxon>
        <taxon>Malpighiales</taxon>
        <taxon>Passifloraceae</taxon>
        <taxon>Turnera</taxon>
    </lineage>
</organism>
<feature type="compositionally biased region" description="Basic and acidic residues" evidence="1">
    <location>
        <begin position="1"/>
        <end position="17"/>
    </location>
</feature>
<sequence>MGGGKGEEKKQQLVEGEKGEEEERPSRFKPPAFGTNPWLVYSSRGKVRNQRFYDVCGGSYHSKSIPEMRNKLIWNCSYGWLILLDGKTLKSFSLLNPISLQNIKLPRLRETAPACVLLSRPLNDPNCYVMCFPRKKKCVIFCKVGDVEWTEQDLGLPPDDGNSLTCVGIYDGKVHMLRYHKLFLVEIKDYHVTCTNLQVEWPSLPQRRSRAHHPISMVESSGELFLIYHFSLGRCGHLLEIIKLDFENKVWVSVQNLNDRAIFVNICPGGAIASISTKEFPGLKDNTIYFTLPEDKSILYQYNFEEKRVAIHLPCTNVTQDWMPMWFFP</sequence>